<dbReference type="PROSITE" id="PS00674">
    <property type="entry name" value="AAA"/>
    <property type="match status" value="1"/>
</dbReference>
<keyword evidence="8" id="KW-0472">Membrane</keyword>
<evidence type="ECO:0000256" key="2">
    <source>
        <dbReference type="ARBA" id="ARBA00022692"/>
    </source>
</evidence>
<evidence type="ECO:0000259" key="12">
    <source>
        <dbReference type="Pfam" id="PF08740"/>
    </source>
</evidence>
<dbReference type="InterPro" id="IPR014851">
    <property type="entry name" value="BCS1_N"/>
</dbReference>
<evidence type="ECO:0000256" key="5">
    <source>
        <dbReference type="ARBA" id="ARBA00022840"/>
    </source>
</evidence>
<keyword evidence="5 10" id="KW-0067">ATP-binding</keyword>
<keyword evidence="3 10" id="KW-0547">Nucleotide-binding</keyword>
<evidence type="ECO:0000259" key="11">
    <source>
        <dbReference type="Pfam" id="PF00004"/>
    </source>
</evidence>
<evidence type="ECO:0000313" key="15">
    <source>
        <dbReference type="Proteomes" id="UP000663826"/>
    </source>
</evidence>
<dbReference type="Pfam" id="PF25426">
    <property type="entry name" value="AAA_lid_BCS1"/>
    <property type="match status" value="1"/>
</dbReference>
<dbReference type="InterPro" id="IPR057495">
    <property type="entry name" value="AAA_lid_BCS1"/>
</dbReference>
<evidence type="ECO:0000256" key="3">
    <source>
        <dbReference type="ARBA" id="ARBA00022741"/>
    </source>
</evidence>
<dbReference type="GO" id="GO:0016887">
    <property type="term" value="F:ATP hydrolysis activity"/>
    <property type="evidence" value="ECO:0007669"/>
    <property type="project" value="InterPro"/>
</dbReference>
<comment type="catalytic activity">
    <reaction evidence="9">
        <text>ATP + H2O = ADP + phosphate + H(+)</text>
        <dbReference type="Rhea" id="RHEA:13065"/>
        <dbReference type="ChEBI" id="CHEBI:15377"/>
        <dbReference type="ChEBI" id="CHEBI:15378"/>
        <dbReference type="ChEBI" id="CHEBI:30616"/>
        <dbReference type="ChEBI" id="CHEBI:43474"/>
        <dbReference type="ChEBI" id="CHEBI:456216"/>
    </reaction>
    <physiologicalReaction direction="left-to-right" evidence="9">
        <dbReference type="Rhea" id="RHEA:13066"/>
    </physiologicalReaction>
</comment>
<dbReference type="PANTHER" id="PTHR23070">
    <property type="entry name" value="BCS1 AAA-TYPE ATPASE"/>
    <property type="match status" value="1"/>
</dbReference>
<dbReference type="SUPFAM" id="SSF52540">
    <property type="entry name" value="P-loop containing nucleoside triphosphate hydrolases"/>
    <property type="match status" value="1"/>
</dbReference>
<evidence type="ECO:0000256" key="4">
    <source>
        <dbReference type="ARBA" id="ARBA00022801"/>
    </source>
</evidence>
<organism evidence="14 15">
    <name type="scientific">Rhizoctonia solani</name>
    <dbReference type="NCBI Taxonomy" id="456999"/>
    <lineage>
        <taxon>Eukaryota</taxon>
        <taxon>Fungi</taxon>
        <taxon>Dikarya</taxon>
        <taxon>Basidiomycota</taxon>
        <taxon>Agaricomycotina</taxon>
        <taxon>Agaricomycetes</taxon>
        <taxon>Cantharellales</taxon>
        <taxon>Ceratobasidiaceae</taxon>
        <taxon>Rhizoctonia</taxon>
    </lineage>
</organism>
<dbReference type="Gene3D" id="3.40.50.300">
    <property type="entry name" value="P-loop containing nucleotide triphosphate hydrolases"/>
    <property type="match status" value="1"/>
</dbReference>
<evidence type="ECO:0000259" key="13">
    <source>
        <dbReference type="Pfam" id="PF25426"/>
    </source>
</evidence>
<keyword evidence="6" id="KW-1133">Transmembrane helix</keyword>
<comment type="similarity">
    <text evidence="10">Belongs to the AAA ATPase family.</text>
</comment>
<dbReference type="InterPro" id="IPR003960">
    <property type="entry name" value="ATPase_AAA_CS"/>
</dbReference>
<evidence type="ECO:0000256" key="9">
    <source>
        <dbReference type="ARBA" id="ARBA00048778"/>
    </source>
</evidence>
<evidence type="ECO:0000256" key="10">
    <source>
        <dbReference type="RuleBase" id="RU003651"/>
    </source>
</evidence>
<feature type="domain" description="ATPase AAA-type core" evidence="11">
    <location>
        <begin position="110"/>
        <end position="243"/>
    </location>
</feature>
<evidence type="ECO:0000256" key="6">
    <source>
        <dbReference type="ARBA" id="ARBA00022989"/>
    </source>
</evidence>
<evidence type="ECO:0000256" key="7">
    <source>
        <dbReference type="ARBA" id="ARBA00023128"/>
    </source>
</evidence>
<gene>
    <name evidence="14" type="ORF">RDB_LOCUS12084</name>
</gene>
<comment type="subcellular location">
    <subcellularLocation>
        <location evidence="1">Mitochondrion membrane</location>
    </subcellularLocation>
</comment>
<dbReference type="EMBL" id="CAJMWQ010000551">
    <property type="protein sequence ID" value="CAE6362672.1"/>
    <property type="molecule type" value="Genomic_DNA"/>
</dbReference>
<keyword evidence="2" id="KW-0812">Transmembrane</keyword>
<feature type="domain" description="Mitochondrial chaperone BCS1-like ATPase lid" evidence="13">
    <location>
        <begin position="248"/>
        <end position="310"/>
    </location>
</feature>
<dbReference type="InterPro" id="IPR027417">
    <property type="entry name" value="P-loop_NTPase"/>
</dbReference>
<comment type="caution">
    <text evidence="14">The sequence shown here is derived from an EMBL/GenBank/DDBJ whole genome shotgun (WGS) entry which is preliminary data.</text>
</comment>
<dbReference type="GO" id="GO:0031966">
    <property type="term" value="C:mitochondrial membrane"/>
    <property type="evidence" value="ECO:0007669"/>
    <property type="project" value="UniProtKB-SubCell"/>
</dbReference>
<dbReference type="Proteomes" id="UP000663826">
    <property type="component" value="Unassembled WGS sequence"/>
</dbReference>
<evidence type="ECO:0000256" key="8">
    <source>
        <dbReference type="ARBA" id="ARBA00023136"/>
    </source>
</evidence>
<evidence type="ECO:0000313" key="14">
    <source>
        <dbReference type="EMBL" id="CAE6362672.1"/>
    </source>
</evidence>
<keyword evidence="4" id="KW-0378">Hydrolase</keyword>
<keyword evidence="7" id="KW-0496">Mitochondrion</keyword>
<accession>A0A8H3A2D9</accession>
<feature type="domain" description="BCS1 N-terminal" evidence="12">
    <location>
        <begin position="2"/>
        <end position="74"/>
    </location>
</feature>
<dbReference type="InterPro" id="IPR050747">
    <property type="entry name" value="Mitochondrial_chaperone_BCS1"/>
</dbReference>
<dbReference type="InterPro" id="IPR003959">
    <property type="entry name" value="ATPase_AAA_core"/>
</dbReference>
<sequence length="322" mass="36581">MRVKRSRRPTDDRLIRQITITLFTFSRVALQELIETAAREYRARDLAEIQIHIGDQYGGWRYLSSKAHRNFESVVLQQEVKRQLLNDTTEFLENERWYADRGVPYRRGYLLYGMSDITGKSSSIHALASELRLDVYIIPLSLKVINDSTLADLVSNTPERCILLYEDIDVAFPNRSSNSAAGSCMNSRNDPANSSGITLSGLLNTIDGVQAPEGRLLFATTNHPELLDPALSRPGRMDVKIEYRHATRWQAKELFRLFYRPDPGAKKEPVDEYAEAFADSIPPGQFSIAQLQGYLIQHKGYSERAAKEVSKWVEEALPGQSR</sequence>
<dbReference type="AlphaFoldDB" id="A0A8H3A2D9"/>
<name>A0A8H3A2D9_9AGAM</name>
<protein>
    <submittedName>
        <fullName evidence="14">Uncharacterized protein</fullName>
    </submittedName>
</protein>
<dbReference type="Pfam" id="PF00004">
    <property type="entry name" value="AAA"/>
    <property type="match status" value="1"/>
</dbReference>
<evidence type="ECO:0000256" key="1">
    <source>
        <dbReference type="ARBA" id="ARBA00004325"/>
    </source>
</evidence>
<dbReference type="GO" id="GO:0005524">
    <property type="term" value="F:ATP binding"/>
    <property type="evidence" value="ECO:0007669"/>
    <property type="project" value="UniProtKB-KW"/>
</dbReference>
<reference evidence="14" key="1">
    <citation type="submission" date="2021-01" db="EMBL/GenBank/DDBJ databases">
        <authorList>
            <person name="Kaushik A."/>
        </authorList>
    </citation>
    <scope>NUCLEOTIDE SEQUENCE</scope>
    <source>
        <strain evidence="14">AG1-1B</strain>
    </source>
</reference>
<proteinExistence type="inferred from homology"/>
<dbReference type="Pfam" id="PF08740">
    <property type="entry name" value="BCS1_N"/>
    <property type="match status" value="1"/>
</dbReference>